<dbReference type="InterPro" id="IPR004562">
    <property type="entry name" value="LipoylTrfase_LipoateP_Ligase"/>
</dbReference>
<gene>
    <name evidence="6" type="ORF">HYPBUDRAFT_102843</name>
</gene>
<dbReference type="GeneID" id="30992778"/>
<dbReference type="SUPFAM" id="SSF55681">
    <property type="entry name" value="Class II aaRS and biotin synthetases"/>
    <property type="match status" value="1"/>
</dbReference>
<dbReference type="PANTHER" id="PTHR12561:SF3">
    <property type="entry name" value="LIPOYLTRANSFERASE 1, MITOCHONDRIAL"/>
    <property type="match status" value="1"/>
</dbReference>
<dbReference type="InterPro" id="IPR004143">
    <property type="entry name" value="BPL_LPL_catalytic"/>
</dbReference>
<dbReference type="CDD" id="cd16443">
    <property type="entry name" value="LplA"/>
    <property type="match status" value="1"/>
</dbReference>
<dbReference type="Gene3D" id="3.30.930.10">
    <property type="entry name" value="Bira Bifunctional Protein, Domain 2"/>
    <property type="match status" value="1"/>
</dbReference>
<comment type="function">
    <text evidence="1">Catalyzes both the ATP-dependent activation of exogenously supplied lipoate to lipoyl-AMP and the transfer of the activated lipoyl onto the lipoyl domains of lipoate-dependent enzymes.</text>
</comment>
<evidence type="ECO:0000313" key="6">
    <source>
        <dbReference type="EMBL" id="ODV69993.1"/>
    </source>
</evidence>
<dbReference type="GO" id="GO:0009249">
    <property type="term" value="P:protein lipoylation"/>
    <property type="evidence" value="ECO:0007669"/>
    <property type="project" value="InterPro"/>
</dbReference>
<evidence type="ECO:0000313" key="7">
    <source>
        <dbReference type="Proteomes" id="UP000095085"/>
    </source>
</evidence>
<name>A0A1E4RRU3_9ASCO</name>
<protein>
    <recommendedName>
        <fullName evidence="4">Putative lipoate-protein ligase A</fullName>
    </recommendedName>
</protein>
<proteinExistence type="inferred from homology"/>
<dbReference type="AlphaFoldDB" id="A0A1E4RRU3"/>
<dbReference type="UniPathway" id="UPA00537">
    <property type="reaction ID" value="UER00595"/>
</dbReference>
<keyword evidence="7" id="KW-1185">Reference proteome</keyword>
<dbReference type="Proteomes" id="UP000095085">
    <property type="component" value="Unassembled WGS sequence"/>
</dbReference>
<dbReference type="GO" id="GO:0005739">
    <property type="term" value="C:mitochondrion"/>
    <property type="evidence" value="ECO:0007669"/>
    <property type="project" value="TreeGrafter"/>
</dbReference>
<dbReference type="GO" id="GO:0017118">
    <property type="term" value="F:lipoyltransferase activity"/>
    <property type="evidence" value="ECO:0007669"/>
    <property type="project" value="TreeGrafter"/>
</dbReference>
<dbReference type="STRING" id="984485.A0A1E4RRU3"/>
<sequence>MIALRRFLKSPLKVEPCFLRRKFHNIQVPFQDDLSAADNDDFNLLDFQHYQESPDVKKKRLELIEEVENENILEEGVINPPKENPNKILSNILEDYVGLKEPIAFVSKISNPYRNLAIEDHIFNQMPVPKDQGSNYNRLIFYTNSPCVVIGKNQNPWKEVNVPLLNSLHIPLVRRKSGGGTVVHDGGNVNYSFMTTKNNFDRYTFAKIIRDGVNKYEGSKYRLEVNERGDITTEKQQDDICYKISGSAYKLAKGKSYHHGTMLLNLRLDILKQLLHRDEAKLGIVDAMASVGSVKSKVTNFEMENDKFIELVTNEFQSIYGKPIDYGEQSDPDEYDQNELFGLTDFVEANALNKTTKVIIIDDDTTLPEYVYETESQLKEWDWKFGGTPRFSHKLMNEKFGFEILFKVDKRAIVREMELTFLPNDLRILSEDKIKQSFEFLQNMISKGEMKYKGSELAGFITNDMISDWLGESIDGTS</sequence>
<comment type="pathway">
    <text evidence="2">Protein modification; protein lipoylation via exogenous pathway; protein N(6)-(lipoyl)lysine from lipoate: step 2/2.</text>
</comment>
<dbReference type="PROSITE" id="PS51733">
    <property type="entry name" value="BPL_LPL_CATALYTIC"/>
    <property type="match status" value="1"/>
</dbReference>
<evidence type="ECO:0000256" key="1">
    <source>
        <dbReference type="ARBA" id="ARBA00003253"/>
    </source>
</evidence>
<comment type="similarity">
    <text evidence="3">Belongs to the LplA family.</text>
</comment>
<evidence type="ECO:0000256" key="3">
    <source>
        <dbReference type="ARBA" id="ARBA00008242"/>
    </source>
</evidence>
<organism evidence="6 7">
    <name type="scientific">Hyphopichia burtonii NRRL Y-1933</name>
    <dbReference type="NCBI Taxonomy" id="984485"/>
    <lineage>
        <taxon>Eukaryota</taxon>
        <taxon>Fungi</taxon>
        <taxon>Dikarya</taxon>
        <taxon>Ascomycota</taxon>
        <taxon>Saccharomycotina</taxon>
        <taxon>Pichiomycetes</taxon>
        <taxon>Debaryomycetaceae</taxon>
        <taxon>Hyphopichia</taxon>
    </lineage>
</organism>
<dbReference type="InterPro" id="IPR045864">
    <property type="entry name" value="aa-tRNA-synth_II/BPL/LPL"/>
</dbReference>
<dbReference type="EMBL" id="KV454538">
    <property type="protein sequence ID" value="ODV69993.1"/>
    <property type="molecule type" value="Genomic_DNA"/>
</dbReference>
<feature type="domain" description="BPL/LPL catalytic" evidence="5">
    <location>
        <begin position="133"/>
        <end position="324"/>
    </location>
</feature>
<dbReference type="OrthoDB" id="201621at2759"/>
<accession>A0A1E4RRU3</accession>
<dbReference type="Pfam" id="PF21948">
    <property type="entry name" value="LplA-B_cat"/>
    <property type="match status" value="1"/>
</dbReference>
<evidence type="ECO:0000256" key="4">
    <source>
        <dbReference type="ARBA" id="ARBA00015925"/>
    </source>
</evidence>
<reference evidence="7" key="1">
    <citation type="submission" date="2016-05" db="EMBL/GenBank/DDBJ databases">
        <title>Comparative genomics of biotechnologically important yeasts.</title>
        <authorList>
            <consortium name="DOE Joint Genome Institute"/>
            <person name="Riley R."/>
            <person name="Haridas S."/>
            <person name="Wolfe K.H."/>
            <person name="Lopes M.R."/>
            <person name="Hittinger C.T."/>
            <person name="Goker M."/>
            <person name="Salamov A."/>
            <person name="Wisecaver J."/>
            <person name="Long T.M."/>
            <person name="Aerts A.L."/>
            <person name="Barry K."/>
            <person name="Choi C."/>
            <person name="Clum A."/>
            <person name="Coughlan A.Y."/>
            <person name="Deshpande S."/>
            <person name="Douglass A.P."/>
            <person name="Hanson S.J."/>
            <person name="Klenk H.-P."/>
            <person name="Labutti K."/>
            <person name="Lapidus A."/>
            <person name="Lindquist E."/>
            <person name="Lipzen A."/>
            <person name="Meier-Kolthoff J.P."/>
            <person name="Ohm R.A."/>
            <person name="Otillar R.P."/>
            <person name="Pangilinan J."/>
            <person name="Peng Y."/>
            <person name="Rokas A."/>
            <person name="Rosa C.A."/>
            <person name="Scheuner C."/>
            <person name="Sibirny A.A."/>
            <person name="Slot J.C."/>
            <person name="Stielow J.B."/>
            <person name="Sun H."/>
            <person name="Kurtzman C.P."/>
            <person name="Blackwell M."/>
            <person name="Grigoriev I.V."/>
            <person name="Jeffries T.W."/>
        </authorList>
    </citation>
    <scope>NUCLEOTIDE SEQUENCE [LARGE SCALE GENOMIC DNA]</scope>
    <source>
        <strain evidence="7">NRRL Y-1933</strain>
    </source>
</reference>
<evidence type="ECO:0000256" key="2">
    <source>
        <dbReference type="ARBA" id="ARBA00005085"/>
    </source>
</evidence>
<dbReference type="RefSeq" id="XP_020079060.1">
    <property type="nucleotide sequence ID" value="XM_020218228.1"/>
</dbReference>
<dbReference type="PANTHER" id="PTHR12561">
    <property type="entry name" value="LIPOATE-PROTEIN LIGASE"/>
    <property type="match status" value="1"/>
</dbReference>
<evidence type="ECO:0000259" key="5">
    <source>
        <dbReference type="PROSITE" id="PS51733"/>
    </source>
</evidence>